<dbReference type="EMBL" id="JAODOR010000002">
    <property type="protein sequence ID" value="MCT9000967.1"/>
    <property type="molecule type" value="Genomic_DNA"/>
</dbReference>
<dbReference type="Proteomes" id="UP001300496">
    <property type="component" value="Unassembled WGS sequence"/>
</dbReference>
<dbReference type="Pfam" id="PF08021">
    <property type="entry name" value="FAD_binding_9"/>
    <property type="match status" value="1"/>
</dbReference>
<dbReference type="PANTHER" id="PTHR30157:SF0">
    <property type="entry name" value="NADPH-DEPENDENT FERRIC-CHELATE REDUCTASE"/>
    <property type="match status" value="1"/>
</dbReference>
<sequence length="254" mass="27016">MTTTFRLEPRGLDLRFRRVRTAARTWITPTYVRVRVEGDELIGFTSLGADDHIRVFFAGAADASIDDLRAAPSREYTPLAWDADAGWLDLEFAIHGDDGIAAPWAASAPIGSTAAIGGPRGSKVLVGRPDAWLLAGDETAIPAIRRFVAQMDAAASGRVILEGVHPVPLETPAGIDVSFVQRGSAAPGSALAAHLDALTAVDRPDGAVLGFIAAEQAIVKPGRALLLGRWALAPDQVIVKGYWKRGDTEYHAPH</sequence>
<dbReference type="InterPro" id="IPR007037">
    <property type="entry name" value="SIP_rossman_dom"/>
</dbReference>
<dbReference type="InterPro" id="IPR039374">
    <property type="entry name" value="SIP_fam"/>
</dbReference>
<gene>
    <name evidence="2" type="ORF">N4R40_01120</name>
</gene>
<protein>
    <submittedName>
        <fullName evidence="2">Siderophore-interacting protein</fullName>
    </submittedName>
</protein>
<dbReference type="Gene3D" id="3.40.50.80">
    <property type="entry name" value="Nucleotide-binding domain of ferredoxin-NADP reductase (FNR) module"/>
    <property type="match status" value="1"/>
</dbReference>
<keyword evidence="3" id="KW-1185">Reference proteome</keyword>
<dbReference type="InterPro" id="IPR039261">
    <property type="entry name" value="FNR_nucleotide-bd"/>
</dbReference>
<accession>A0ABT2P9W4</accession>
<evidence type="ECO:0000313" key="3">
    <source>
        <dbReference type="Proteomes" id="UP001300496"/>
    </source>
</evidence>
<dbReference type="Pfam" id="PF04954">
    <property type="entry name" value="SIP"/>
    <property type="match status" value="1"/>
</dbReference>
<comment type="caution">
    <text evidence="2">The sequence shown here is derived from an EMBL/GenBank/DDBJ whole genome shotgun (WGS) entry which is preliminary data.</text>
</comment>
<dbReference type="PANTHER" id="PTHR30157">
    <property type="entry name" value="FERRIC REDUCTASE, NADPH-DEPENDENT"/>
    <property type="match status" value="1"/>
</dbReference>
<dbReference type="RefSeq" id="WP_261605527.1">
    <property type="nucleotide sequence ID" value="NZ_JAODOR010000002.1"/>
</dbReference>
<reference evidence="2 3" key="1">
    <citation type="journal article" date="2024" name="Int. J. Syst. Evol. Microbiol.">
        <title>Microbacterium memoriense sp. nov., a member of the Actinomycetota from marine beach sediment of the north coast of Portugal.</title>
        <authorList>
            <person name="Santos J.D.N.D."/>
            <person name="Klimek D."/>
            <person name="Calusinska M."/>
            <person name="Lobo-da-Cunha A."/>
            <person name="Catita J."/>
            <person name="Goncalves H."/>
            <person name="Gonzalez I."/>
            <person name="Lage O.M."/>
        </authorList>
    </citation>
    <scope>NUCLEOTIDE SEQUENCE [LARGE SCALE GENOMIC DNA]</scope>
    <source>
        <strain evidence="2 3">PMIC_1C1B</strain>
    </source>
</reference>
<evidence type="ECO:0000313" key="2">
    <source>
        <dbReference type="EMBL" id="MCT9000967.1"/>
    </source>
</evidence>
<dbReference type="SUPFAM" id="SSF63380">
    <property type="entry name" value="Riboflavin synthase domain-like"/>
    <property type="match status" value="1"/>
</dbReference>
<dbReference type="InterPro" id="IPR017927">
    <property type="entry name" value="FAD-bd_FR_type"/>
</dbReference>
<dbReference type="Gene3D" id="2.40.30.10">
    <property type="entry name" value="Translation factors"/>
    <property type="match status" value="1"/>
</dbReference>
<dbReference type="InterPro" id="IPR013113">
    <property type="entry name" value="SIP_FAD-bd"/>
</dbReference>
<dbReference type="CDD" id="cd06193">
    <property type="entry name" value="siderophore_interacting"/>
    <property type="match status" value="1"/>
</dbReference>
<dbReference type="InterPro" id="IPR017938">
    <property type="entry name" value="Riboflavin_synthase-like_b-brl"/>
</dbReference>
<name>A0ABT2P9W4_9MICO</name>
<evidence type="ECO:0000259" key="1">
    <source>
        <dbReference type="PROSITE" id="PS51384"/>
    </source>
</evidence>
<feature type="domain" description="FAD-binding FR-type" evidence="1">
    <location>
        <begin position="14"/>
        <end position="126"/>
    </location>
</feature>
<dbReference type="PROSITE" id="PS51384">
    <property type="entry name" value="FAD_FR"/>
    <property type="match status" value="1"/>
</dbReference>
<proteinExistence type="predicted"/>
<organism evidence="2 3">
    <name type="scientific">Microbacterium memoriense</name>
    <dbReference type="NCBI Taxonomy" id="2978350"/>
    <lineage>
        <taxon>Bacteria</taxon>
        <taxon>Bacillati</taxon>
        <taxon>Actinomycetota</taxon>
        <taxon>Actinomycetes</taxon>
        <taxon>Micrococcales</taxon>
        <taxon>Microbacteriaceae</taxon>
        <taxon>Microbacterium</taxon>
    </lineage>
</organism>